<proteinExistence type="predicted"/>
<keyword evidence="2" id="KW-1185">Reference proteome</keyword>
<reference evidence="1 2" key="1">
    <citation type="submission" date="2024-02" db="EMBL/GenBank/DDBJ databases">
        <title>de novo genome assembly of Solanum bulbocastanum strain 11H21.</title>
        <authorList>
            <person name="Hosaka A.J."/>
        </authorList>
    </citation>
    <scope>NUCLEOTIDE SEQUENCE [LARGE SCALE GENOMIC DNA]</scope>
    <source>
        <tissue evidence="1">Young leaves</tissue>
    </source>
</reference>
<gene>
    <name evidence="1" type="ORF">RDI58_024223</name>
</gene>
<dbReference type="AlphaFoldDB" id="A0AAN8Y3E1"/>
<dbReference type="EMBL" id="JBANQN010000010">
    <property type="protein sequence ID" value="KAK6777506.1"/>
    <property type="molecule type" value="Genomic_DNA"/>
</dbReference>
<accession>A0AAN8Y3E1</accession>
<sequence>MNWELEKNFCDKFGIGVPGSTSTPLNSSVGGTILADPCFKHGYMCFIVMVGKRQCCGSRNFVFLGSSMLYVTINSLLIVCKHCSLSASIVHS</sequence>
<protein>
    <submittedName>
        <fullName evidence="1">Uncharacterized protein</fullName>
    </submittedName>
</protein>
<name>A0AAN8Y3E1_SOLBU</name>
<evidence type="ECO:0000313" key="1">
    <source>
        <dbReference type="EMBL" id="KAK6777506.1"/>
    </source>
</evidence>
<evidence type="ECO:0000313" key="2">
    <source>
        <dbReference type="Proteomes" id="UP001371456"/>
    </source>
</evidence>
<dbReference type="Proteomes" id="UP001371456">
    <property type="component" value="Unassembled WGS sequence"/>
</dbReference>
<organism evidence="1 2">
    <name type="scientific">Solanum bulbocastanum</name>
    <name type="common">Wild potato</name>
    <dbReference type="NCBI Taxonomy" id="147425"/>
    <lineage>
        <taxon>Eukaryota</taxon>
        <taxon>Viridiplantae</taxon>
        <taxon>Streptophyta</taxon>
        <taxon>Embryophyta</taxon>
        <taxon>Tracheophyta</taxon>
        <taxon>Spermatophyta</taxon>
        <taxon>Magnoliopsida</taxon>
        <taxon>eudicotyledons</taxon>
        <taxon>Gunneridae</taxon>
        <taxon>Pentapetalae</taxon>
        <taxon>asterids</taxon>
        <taxon>lamiids</taxon>
        <taxon>Solanales</taxon>
        <taxon>Solanaceae</taxon>
        <taxon>Solanoideae</taxon>
        <taxon>Solaneae</taxon>
        <taxon>Solanum</taxon>
    </lineage>
</organism>
<comment type="caution">
    <text evidence="1">The sequence shown here is derived from an EMBL/GenBank/DDBJ whole genome shotgun (WGS) entry which is preliminary data.</text>
</comment>